<comment type="caution">
    <text evidence="2">The sequence shown here is derived from an EMBL/GenBank/DDBJ whole genome shotgun (WGS) entry which is preliminary data.</text>
</comment>
<evidence type="ECO:0000313" key="2">
    <source>
        <dbReference type="EMBL" id="TFY82373.1"/>
    </source>
</evidence>
<dbReference type="EMBL" id="SFCI01000115">
    <property type="protein sequence ID" value="TFY82373.1"/>
    <property type="molecule type" value="Genomic_DNA"/>
</dbReference>
<dbReference type="STRING" id="135208.A0A4Z0A7T4"/>
<proteinExistence type="predicted"/>
<feature type="region of interest" description="Disordered" evidence="1">
    <location>
        <begin position="111"/>
        <end position="144"/>
    </location>
</feature>
<protein>
    <submittedName>
        <fullName evidence="2">Uncharacterized protein</fullName>
    </submittedName>
</protein>
<sequence length="397" mass="43333">MTAHDPITVHALAANSPTSQDDAALLDVGRSLVQQARGGTGWRAPRQKFDKAVFLKRGKAYVFARPPPRITTEWTANSPTAKEWGAPVSPSDEYSLDDLEPFQSPFDLPSPHAPVAQSLVPPYTSPKPTTRRRARSPEVSAISEPPRKRVKLDLHPLHSLIPQPHCLPARFRPYKESSKATPYSRTTPTPLSPHTPASLSTLLASSYARVAWVIPVRGAPPWDGASSASILDEPDALPRSPAKEGTDEELDVLWTHRAVLQFWDFLRQSMSAPLLGPVSLSFHAAPASSLPSTFSDSYLYPGQSELAQRGVSAPSGSEVPFVPRKRLLDTDHIKIYCDARRAMVLRNLLDSWAYVHEDGVQEGADSKIATAKKTKARVLKYAKLVLVDGKAAGVLVS</sequence>
<evidence type="ECO:0000256" key="1">
    <source>
        <dbReference type="SAM" id="MobiDB-lite"/>
    </source>
</evidence>
<keyword evidence="3" id="KW-1185">Reference proteome</keyword>
<gene>
    <name evidence="2" type="ORF">EWM64_g1645</name>
</gene>
<feature type="region of interest" description="Disordered" evidence="1">
    <location>
        <begin position="225"/>
        <end position="244"/>
    </location>
</feature>
<dbReference type="Proteomes" id="UP000298061">
    <property type="component" value="Unassembled WGS sequence"/>
</dbReference>
<accession>A0A4Z0A7T4</accession>
<dbReference type="OrthoDB" id="3143319at2759"/>
<organism evidence="2 3">
    <name type="scientific">Hericium alpestre</name>
    <dbReference type="NCBI Taxonomy" id="135208"/>
    <lineage>
        <taxon>Eukaryota</taxon>
        <taxon>Fungi</taxon>
        <taxon>Dikarya</taxon>
        <taxon>Basidiomycota</taxon>
        <taxon>Agaricomycotina</taxon>
        <taxon>Agaricomycetes</taxon>
        <taxon>Russulales</taxon>
        <taxon>Hericiaceae</taxon>
        <taxon>Hericium</taxon>
    </lineage>
</organism>
<evidence type="ECO:0000313" key="3">
    <source>
        <dbReference type="Proteomes" id="UP000298061"/>
    </source>
</evidence>
<dbReference type="AlphaFoldDB" id="A0A4Z0A7T4"/>
<reference evidence="2 3" key="1">
    <citation type="submission" date="2019-02" db="EMBL/GenBank/DDBJ databases">
        <title>Genome sequencing of the rare red list fungi Hericium alpestre (H. flagellum).</title>
        <authorList>
            <person name="Buettner E."/>
            <person name="Kellner H."/>
        </authorList>
    </citation>
    <scope>NUCLEOTIDE SEQUENCE [LARGE SCALE GENOMIC DNA]</scope>
    <source>
        <strain evidence="2 3">DSM 108284</strain>
    </source>
</reference>
<name>A0A4Z0A7T4_9AGAM</name>